<organism evidence="2 3">
    <name type="scientific">Tribonema minus</name>
    <dbReference type="NCBI Taxonomy" id="303371"/>
    <lineage>
        <taxon>Eukaryota</taxon>
        <taxon>Sar</taxon>
        <taxon>Stramenopiles</taxon>
        <taxon>Ochrophyta</taxon>
        <taxon>PX clade</taxon>
        <taxon>Xanthophyceae</taxon>
        <taxon>Tribonematales</taxon>
        <taxon>Tribonemataceae</taxon>
        <taxon>Tribonema</taxon>
    </lineage>
</organism>
<accession>A0A835ZHS9</accession>
<evidence type="ECO:0000313" key="3">
    <source>
        <dbReference type="Proteomes" id="UP000664859"/>
    </source>
</evidence>
<evidence type="ECO:0000313" key="2">
    <source>
        <dbReference type="EMBL" id="KAG5191540.1"/>
    </source>
</evidence>
<feature type="region of interest" description="Disordered" evidence="1">
    <location>
        <begin position="242"/>
        <end position="265"/>
    </location>
</feature>
<feature type="compositionally biased region" description="Low complexity" evidence="1">
    <location>
        <begin position="120"/>
        <end position="131"/>
    </location>
</feature>
<dbReference type="AlphaFoldDB" id="A0A835ZHS9"/>
<reference evidence="2" key="1">
    <citation type="submission" date="2021-02" db="EMBL/GenBank/DDBJ databases">
        <title>First Annotated Genome of the Yellow-green Alga Tribonema minus.</title>
        <authorList>
            <person name="Mahan K.M."/>
        </authorList>
    </citation>
    <scope>NUCLEOTIDE SEQUENCE</scope>
    <source>
        <strain evidence="2">UTEX B ZZ1240</strain>
    </source>
</reference>
<keyword evidence="3" id="KW-1185">Reference proteome</keyword>
<dbReference type="EMBL" id="JAFCMP010000018">
    <property type="protein sequence ID" value="KAG5191540.1"/>
    <property type="molecule type" value="Genomic_DNA"/>
</dbReference>
<feature type="region of interest" description="Disordered" evidence="1">
    <location>
        <begin position="113"/>
        <end position="157"/>
    </location>
</feature>
<protein>
    <submittedName>
        <fullName evidence="2">Uncharacterized protein</fullName>
    </submittedName>
</protein>
<feature type="compositionally biased region" description="Basic and acidic residues" evidence="1">
    <location>
        <begin position="254"/>
        <end position="265"/>
    </location>
</feature>
<name>A0A835ZHS9_9STRA</name>
<comment type="caution">
    <text evidence="2">The sequence shown here is derived from an EMBL/GenBank/DDBJ whole genome shotgun (WGS) entry which is preliminary data.</text>
</comment>
<proteinExistence type="predicted"/>
<dbReference type="Proteomes" id="UP000664859">
    <property type="component" value="Unassembled WGS sequence"/>
</dbReference>
<sequence length="265" mass="28781">MTPVNDATCDMDRIRHLLVLVVTGTNRLSEQHPWLGELHDFDPSAQHQTLPFHVSTELDNADQILGALKATNKSLTSPPDQRRMAERLGLELDAAHAAVVSIKACVRRHESALAERNAKGQHPLQQQHGQPTAETAQDPHDVTRGSAQRQRVAAPAPYATASATLASEPARGVWQMLGHGHWLTVASVSRAVRAAYTRELLSIGGGSGPNCNLKWLTRTAISAALQSDAAFRMALDIRAGAPDSHSGWRKRVPGLREDPRECHLG</sequence>
<evidence type="ECO:0000256" key="1">
    <source>
        <dbReference type="SAM" id="MobiDB-lite"/>
    </source>
</evidence>
<gene>
    <name evidence="2" type="ORF">JKP88DRAFT_251421</name>
</gene>